<dbReference type="AlphaFoldDB" id="A0A2N7X660"/>
<keyword evidence="2" id="KW-1185">Reference proteome</keyword>
<evidence type="ECO:0000313" key="1">
    <source>
        <dbReference type="EMBL" id="PMS37090.1"/>
    </source>
</evidence>
<evidence type="ECO:0000313" key="2">
    <source>
        <dbReference type="Proteomes" id="UP000235777"/>
    </source>
</evidence>
<organism evidence="1 2">
    <name type="scientific">Trinickia symbiotica</name>
    <dbReference type="NCBI Taxonomy" id="863227"/>
    <lineage>
        <taxon>Bacteria</taxon>
        <taxon>Pseudomonadati</taxon>
        <taxon>Pseudomonadota</taxon>
        <taxon>Betaproteobacteria</taxon>
        <taxon>Burkholderiales</taxon>
        <taxon>Burkholderiaceae</taxon>
        <taxon>Trinickia</taxon>
    </lineage>
</organism>
<name>A0A2N7X660_9BURK</name>
<reference evidence="1 2" key="1">
    <citation type="submission" date="2018-01" db="EMBL/GenBank/DDBJ databases">
        <title>Whole genome analyses suggest that Burkholderia sensu lato contains two further novel genera in the rhizoxinica-symbiotica group Mycetohabitans gen. nov., and Trinickia gen. nov.: implications for the evolution of diazotrophy and nodulation in the Burkholderiaceae.</title>
        <authorList>
            <person name="Estrada-de los Santos P."/>
            <person name="Palmer M."/>
            <person name="Chavez-Ramirez B."/>
            <person name="Beukes C."/>
            <person name="Steenkamp E.T."/>
            <person name="Hirsch A.M."/>
            <person name="Manyaka P."/>
            <person name="Maluk M."/>
            <person name="Lafos M."/>
            <person name="Crook M."/>
            <person name="Gross E."/>
            <person name="Simon M.F."/>
            <person name="Bueno dos Reis Junior F."/>
            <person name="Poole P.S."/>
            <person name="Venter S.N."/>
            <person name="James E.K."/>
        </authorList>
    </citation>
    <scope>NUCLEOTIDE SEQUENCE [LARGE SCALE GENOMIC DNA]</scope>
    <source>
        <strain evidence="1 2">JPY 581</strain>
    </source>
</reference>
<dbReference type="EMBL" id="PNYC01000005">
    <property type="protein sequence ID" value="PMS37090.1"/>
    <property type="molecule type" value="Genomic_DNA"/>
</dbReference>
<proteinExistence type="predicted"/>
<protein>
    <recommendedName>
        <fullName evidence="3">AbiJ N-terminal domain-containing protein</fullName>
    </recommendedName>
</protein>
<sequence>MYSLIVTSREWDGNRGTCDGSRVLEYTSQYLSERFKPNGILDLQALKELPAIFASETSWDGTQPPARVGTIIRAAQAGGQVQIEYVFDPDIAPIPNAVLTALASELDIDVKSSIHEFTRNHWSVKDVDLFRVLLKRGNGARQRPKVFALPEVLPDPKLVAAMMPFDAAFAPVHQALVDAASSSGMALTRADDIWLSDHIIQDVVTLLCKASVVICDLTNRNANVFYEMGIAHALPREVMMITQSAHDVPFDVAHIRHIRYLNNSEGLRKLTVDVRARLETLQSSLLSK</sequence>
<comment type="caution">
    <text evidence="1">The sequence shown here is derived from an EMBL/GenBank/DDBJ whole genome shotgun (WGS) entry which is preliminary data.</text>
</comment>
<evidence type="ECO:0008006" key="3">
    <source>
        <dbReference type="Google" id="ProtNLM"/>
    </source>
</evidence>
<dbReference type="STRING" id="863227.GCA_000373005_01992"/>
<dbReference type="Proteomes" id="UP000235777">
    <property type="component" value="Unassembled WGS sequence"/>
</dbReference>
<accession>A0A2N7X660</accession>
<gene>
    <name evidence="1" type="ORF">C0Z20_10280</name>
</gene>